<dbReference type="Proteomes" id="UP000095282">
    <property type="component" value="Unplaced"/>
</dbReference>
<reference evidence="2" key="1">
    <citation type="submission" date="2016-11" db="UniProtKB">
        <authorList>
            <consortium name="WormBaseParasite"/>
        </authorList>
    </citation>
    <scope>IDENTIFICATION</scope>
</reference>
<dbReference type="InterPro" id="IPR053079">
    <property type="entry name" value="SPS2_domain"/>
</dbReference>
<dbReference type="PANTHER" id="PTHR21662">
    <property type="entry name" value="RECEPTOR PROTEIN-TYROSINE KINASE"/>
    <property type="match status" value="1"/>
</dbReference>
<dbReference type="PANTHER" id="PTHR21662:SF14">
    <property type="entry name" value="INSULIN_EGF-RECEPTOR L DOMAIN PROTEIN-RELATED"/>
    <property type="match status" value="1"/>
</dbReference>
<name>A0A1I7TY38_9PELO</name>
<evidence type="ECO:0000313" key="2">
    <source>
        <dbReference type="WBParaSite" id="Csp11.Scaffold629.g12952.t2"/>
    </source>
</evidence>
<proteinExistence type="predicted"/>
<keyword evidence="1" id="KW-1185">Reference proteome</keyword>
<protein>
    <submittedName>
        <fullName evidence="2">Recep_L_domain domain-containing protein</fullName>
    </submittedName>
</protein>
<sequence>MEIGVGGRMMSELIDEVSFVMNPKCTFNYTQINSTTIKYFPSCPAVYGILVINLATDLLIGQLRTAFINMKKLFGGIRIENTKWNTLNMFSTSNFKFYCDYYGFYAINNSQLSDATFLKEMNSQTSEALNVITRGPREAVIQDNNPKLFQDGVPCKISQTYGPSGSRDYRTRLNITGEDCGDRVEVKLPSGSNIPSIYLLFILTSVFYITDL</sequence>
<evidence type="ECO:0000313" key="1">
    <source>
        <dbReference type="Proteomes" id="UP000095282"/>
    </source>
</evidence>
<dbReference type="WBParaSite" id="Csp11.Scaffold629.g12952.t2">
    <property type="protein sequence ID" value="Csp11.Scaffold629.g12952.t2"/>
    <property type="gene ID" value="Csp11.Scaffold629.g12952"/>
</dbReference>
<dbReference type="AlphaFoldDB" id="A0A1I7TY38"/>
<accession>A0A1I7TY38</accession>
<organism evidence="1 2">
    <name type="scientific">Caenorhabditis tropicalis</name>
    <dbReference type="NCBI Taxonomy" id="1561998"/>
    <lineage>
        <taxon>Eukaryota</taxon>
        <taxon>Metazoa</taxon>
        <taxon>Ecdysozoa</taxon>
        <taxon>Nematoda</taxon>
        <taxon>Chromadorea</taxon>
        <taxon>Rhabditida</taxon>
        <taxon>Rhabditina</taxon>
        <taxon>Rhabditomorpha</taxon>
        <taxon>Rhabditoidea</taxon>
        <taxon>Rhabditidae</taxon>
        <taxon>Peloderinae</taxon>
        <taxon>Caenorhabditis</taxon>
    </lineage>
</organism>
<dbReference type="SUPFAM" id="SSF52058">
    <property type="entry name" value="L domain-like"/>
    <property type="match status" value="1"/>
</dbReference>